<reference evidence="6" key="1">
    <citation type="journal article" date="2020" name="PLoS ONE">
        <title>Isolation and characterization of Streptomyces bacteriophages and Streptomyces strains encoding biosynthetic arsenals: Streptomyces strains and phages for antibiotic discovery.</title>
        <authorList>
            <person name="Montano E.T."/>
            <person name="Nideffer J.F."/>
            <person name="Brumage L."/>
            <person name="Erb M."/>
            <person name="Derman A.I."/>
            <person name="Davis J.P."/>
            <person name="Estrada E."/>
            <person name="Fu S."/>
            <person name="Le D."/>
            <person name="Vuppala A."/>
            <person name="Tran C."/>
            <person name="Luterstein E."/>
            <person name="Lakkaraju S."/>
            <person name="Panchagnula S."/>
            <person name="Ren C."/>
            <person name="Doan J."/>
            <person name="Tran S."/>
            <person name="Soriano J."/>
            <person name="Fujita Y."/>
            <person name="Gutala P."/>
            <person name="Fujii Q."/>
            <person name="Lee M."/>
            <person name="Bui A."/>
            <person name="Villarreal C."/>
            <person name="Shing S.R."/>
            <person name="Kim S."/>
            <person name="Freeman D."/>
            <person name="Racha V."/>
            <person name="Ho A."/>
            <person name="Kumar P."/>
            <person name="Falah K."/>
            <person name="Dawson T."/>
            <person name="Enustun E."/>
            <person name="Prichard A."/>
            <person name="Gomez A."/>
            <person name="Khanna K."/>
            <person name="Trigg S."/>
            <person name="Fernandez L."/>
            <person name="Pogliano K."/>
            <person name="Pogliano J."/>
        </authorList>
    </citation>
    <scope>NUCLEOTIDE SEQUENCE</scope>
    <source>
        <strain evidence="6">QF2</strain>
    </source>
</reference>
<dbReference type="GO" id="GO:0006355">
    <property type="term" value="P:regulation of DNA-templated transcription"/>
    <property type="evidence" value="ECO:0007669"/>
    <property type="project" value="InterPro"/>
</dbReference>
<dbReference type="PANTHER" id="PTHR44688">
    <property type="entry name" value="DNA-BINDING TRANSCRIPTIONAL ACTIVATOR DEVR_DOSR"/>
    <property type="match status" value="1"/>
</dbReference>
<keyword evidence="2" id="KW-0238">DNA-binding</keyword>
<comment type="caution">
    <text evidence="6">The sequence shown here is derived from an EMBL/GenBank/DDBJ whole genome shotgun (WGS) entry which is preliminary data.</text>
</comment>
<dbReference type="CDD" id="cd06170">
    <property type="entry name" value="LuxR_C_like"/>
    <property type="match status" value="1"/>
</dbReference>
<feature type="compositionally biased region" description="Basic residues" evidence="4">
    <location>
        <begin position="24"/>
        <end position="37"/>
    </location>
</feature>
<gene>
    <name evidence="6" type="ORF">ID875_19510</name>
</gene>
<name>A0A927GNS7_STRGL</name>
<keyword evidence="3" id="KW-0804">Transcription</keyword>
<dbReference type="PRINTS" id="PR00038">
    <property type="entry name" value="HTHLUXR"/>
</dbReference>
<dbReference type="PROSITE" id="PS00622">
    <property type="entry name" value="HTH_LUXR_1"/>
    <property type="match status" value="1"/>
</dbReference>
<accession>A0A927GNS7</accession>
<evidence type="ECO:0000256" key="1">
    <source>
        <dbReference type="ARBA" id="ARBA00023015"/>
    </source>
</evidence>
<dbReference type="InterPro" id="IPR016032">
    <property type="entry name" value="Sig_transdc_resp-reg_C-effctor"/>
</dbReference>
<dbReference type="AlphaFoldDB" id="A0A927GNS7"/>
<evidence type="ECO:0000259" key="5">
    <source>
        <dbReference type="PROSITE" id="PS50043"/>
    </source>
</evidence>
<organism evidence="6">
    <name type="scientific">Streptomyces globisporus</name>
    <dbReference type="NCBI Taxonomy" id="1908"/>
    <lineage>
        <taxon>Bacteria</taxon>
        <taxon>Bacillati</taxon>
        <taxon>Actinomycetota</taxon>
        <taxon>Actinomycetes</taxon>
        <taxon>Kitasatosporales</taxon>
        <taxon>Streptomycetaceae</taxon>
        <taxon>Streptomyces</taxon>
    </lineage>
</organism>
<dbReference type="PANTHER" id="PTHR44688:SF16">
    <property type="entry name" value="DNA-BINDING TRANSCRIPTIONAL ACTIVATOR DEVR_DOSR"/>
    <property type="match status" value="1"/>
</dbReference>
<dbReference type="InterPro" id="IPR000792">
    <property type="entry name" value="Tscrpt_reg_LuxR_C"/>
</dbReference>
<dbReference type="SUPFAM" id="SSF46894">
    <property type="entry name" value="C-terminal effector domain of the bipartite response regulators"/>
    <property type="match status" value="1"/>
</dbReference>
<evidence type="ECO:0000256" key="2">
    <source>
        <dbReference type="ARBA" id="ARBA00023125"/>
    </source>
</evidence>
<sequence>MGDHRHRHLSPGPGGSRRTEPARRPRPPRTRRPHRPRPGLSNRAVAEELHIGETTVKFHVRNILKKLDVSSRGQAAALARDAGLTPPRQP</sequence>
<evidence type="ECO:0000256" key="4">
    <source>
        <dbReference type="SAM" id="MobiDB-lite"/>
    </source>
</evidence>
<dbReference type="Pfam" id="PF00196">
    <property type="entry name" value="GerE"/>
    <property type="match status" value="1"/>
</dbReference>
<dbReference type="GO" id="GO:0003677">
    <property type="term" value="F:DNA binding"/>
    <property type="evidence" value="ECO:0007669"/>
    <property type="project" value="UniProtKB-KW"/>
</dbReference>
<protein>
    <submittedName>
        <fullName evidence="6">Response regulator transcription factor</fullName>
    </submittedName>
</protein>
<keyword evidence="1" id="KW-0805">Transcription regulation</keyword>
<feature type="domain" description="HTH luxR-type" evidence="5">
    <location>
        <begin position="33"/>
        <end position="83"/>
    </location>
</feature>
<proteinExistence type="predicted"/>
<dbReference type="SMART" id="SM00421">
    <property type="entry name" value="HTH_LUXR"/>
    <property type="match status" value="1"/>
</dbReference>
<dbReference type="PROSITE" id="PS50043">
    <property type="entry name" value="HTH_LUXR_2"/>
    <property type="match status" value="1"/>
</dbReference>
<feature type="region of interest" description="Disordered" evidence="4">
    <location>
        <begin position="71"/>
        <end position="90"/>
    </location>
</feature>
<dbReference type="Gene3D" id="1.10.10.10">
    <property type="entry name" value="Winged helix-like DNA-binding domain superfamily/Winged helix DNA-binding domain"/>
    <property type="match status" value="1"/>
</dbReference>
<dbReference type="EMBL" id="JACWUS010000003">
    <property type="protein sequence ID" value="MBD2829698.1"/>
    <property type="molecule type" value="Genomic_DNA"/>
</dbReference>
<dbReference type="InterPro" id="IPR036388">
    <property type="entry name" value="WH-like_DNA-bd_sf"/>
</dbReference>
<feature type="region of interest" description="Disordered" evidence="4">
    <location>
        <begin position="1"/>
        <end position="45"/>
    </location>
</feature>
<evidence type="ECO:0000256" key="3">
    <source>
        <dbReference type="ARBA" id="ARBA00023163"/>
    </source>
</evidence>
<evidence type="ECO:0000313" key="6">
    <source>
        <dbReference type="EMBL" id="MBD2829698.1"/>
    </source>
</evidence>